<comment type="subcellular location">
    <subcellularLocation>
        <location evidence="1">Host cell</location>
    </subcellularLocation>
    <subcellularLocation>
        <location evidence="2">Secreted</location>
    </subcellularLocation>
</comment>
<accession>A0A225UTW6</accession>
<dbReference type="GO" id="GO:0043657">
    <property type="term" value="C:host cell"/>
    <property type="evidence" value="ECO:0007669"/>
    <property type="project" value="UniProtKB-SubCell"/>
</dbReference>
<dbReference type="AlphaFoldDB" id="A0A225UTW6"/>
<name>A0A225UTW6_9STRA</name>
<proteinExistence type="predicted"/>
<evidence type="ECO:0000256" key="3">
    <source>
        <dbReference type="ARBA" id="ARBA00022525"/>
    </source>
</evidence>
<reference evidence="6" key="1">
    <citation type="submission" date="2017-03" db="EMBL/GenBank/DDBJ databases">
        <title>Phytopthora megakarya and P. palmivora, two closely related causual agents of cacao black pod achieved similar genome size and gene model numbers by different mechanisms.</title>
        <authorList>
            <person name="Ali S."/>
            <person name="Shao J."/>
            <person name="Larry D.J."/>
            <person name="Kronmiller B."/>
            <person name="Shen D."/>
            <person name="Strem M.D."/>
            <person name="Melnick R.L."/>
            <person name="Guiltinan M.J."/>
            <person name="Tyler B.M."/>
            <person name="Meinhardt L.W."/>
            <person name="Bailey B.A."/>
        </authorList>
    </citation>
    <scope>NUCLEOTIDE SEQUENCE [LARGE SCALE GENOMIC DNA]</scope>
    <source>
        <strain evidence="6">zdho120</strain>
    </source>
</reference>
<gene>
    <name evidence="5" type="ORF">PHMEG_00033107</name>
</gene>
<sequence>MLKLFCAIVGVSGSSFHVDIDENETVGDLKDAIKDKKPLTITCEADQLQLFLAKTTDGAWLTENDVKKGVKDTSGLTPLEFANVPLNLDDLSEEEVRVQLTKDDFKAGNGPVHVLVAVPNHVRVNIGGTSSRALKYMRTYSLAPNCLNMLLLIVLCKSKIQTVDHQRSMLRTSHIGGHCNHYFGRRREFNRRKRMFNSSWPLSYRVSDHWFGHCGGGVASVMDIEV</sequence>
<dbReference type="Pfam" id="PF20147">
    <property type="entry name" value="Crinkler"/>
    <property type="match status" value="1"/>
</dbReference>
<evidence type="ECO:0000259" key="4">
    <source>
        <dbReference type="Pfam" id="PF20147"/>
    </source>
</evidence>
<comment type="caution">
    <text evidence="5">The sequence shown here is derived from an EMBL/GenBank/DDBJ whole genome shotgun (WGS) entry which is preliminary data.</text>
</comment>
<dbReference type="GO" id="GO:0005576">
    <property type="term" value="C:extracellular region"/>
    <property type="evidence" value="ECO:0007669"/>
    <property type="project" value="UniProtKB-SubCell"/>
</dbReference>
<evidence type="ECO:0000313" key="5">
    <source>
        <dbReference type="EMBL" id="OWY96594.1"/>
    </source>
</evidence>
<dbReference type="InterPro" id="IPR045379">
    <property type="entry name" value="Crinkler_N"/>
</dbReference>
<feature type="domain" description="Crinkler effector protein N-terminal" evidence="4">
    <location>
        <begin position="2"/>
        <end position="116"/>
    </location>
</feature>
<dbReference type="Proteomes" id="UP000198211">
    <property type="component" value="Unassembled WGS sequence"/>
</dbReference>
<keyword evidence="3" id="KW-0964">Secreted</keyword>
<organism evidence="5 6">
    <name type="scientific">Phytophthora megakarya</name>
    <dbReference type="NCBI Taxonomy" id="4795"/>
    <lineage>
        <taxon>Eukaryota</taxon>
        <taxon>Sar</taxon>
        <taxon>Stramenopiles</taxon>
        <taxon>Oomycota</taxon>
        <taxon>Peronosporomycetes</taxon>
        <taxon>Peronosporales</taxon>
        <taxon>Peronosporaceae</taxon>
        <taxon>Phytophthora</taxon>
    </lineage>
</organism>
<dbReference type="EMBL" id="NBNE01011436">
    <property type="protein sequence ID" value="OWY96594.1"/>
    <property type="molecule type" value="Genomic_DNA"/>
</dbReference>
<evidence type="ECO:0000313" key="6">
    <source>
        <dbReference type="Proteomes" id="UP000198211"/>
    </source>
</evidence>
<protein>
    <submittedName>
        <fullName evidence="5">Crinkler (CRN)</fullName>
    </submittedName>
</protein>
<evidence type="ECO:0000256" key="1">
    <source>
        <dbReference type="ARBA" id="ARBA00004340"/>
    </source>
</evidence>
<evidence type="ECO:0000256" key="2">
    <source>
        <dbReference type="ARBA" id="ARBA00004613"/>
    </source>
</evidence>
<dbReference type="OrthoDB" id="92405at2759"/>
<keyword evidence="6" id="KW-1185">Reference proteome</keyword>